<proteinExistence type="predicted"/>
<dbReference type="InterPro" id="IPR013762">
    <property type="entry name" value="Integrase-like_cat_sf"/>
</dbReference>
<accession>A0ABN7JGD4</accession>
<comment type="caution">
    <text evidence="3">The sequence shown here is derived from an EMBL/GenBank/DDBJ whole genome shotgun (WGS) entry which is preliminary data.</text>
</comment>
<keyword evidence="1" id="KW-0233">DNA recombination</keyword>
<gene>
    <name evidence="3" type="ORF">RHAB21_01666</name>
</gene>
<sequence length="448" mass="51258">MEHSLSECGVRTGTPRRPIFDGPTVRRLHFSVGRFAPRHPIIVDRFGRMMIEPTDFLREKRKPDTSPDSVDHWARVLVDFLFILENAGENGGISWRSTDDELLERLRFHFIGEKFHRGRPTGNRGVTSKTWNERLTLILEFLAYCEKRGWARGLIGVDDGTRSVQVTLEKDKPTVRHRLHLPVGTPMEVAIPDDIAFTRVEAACESVRKDDNLIKRNRLIFRVFDRGLRRWEVANLLCSSIPSAQSLRTRRERAKKTGVLRPVPIQIMGAKKSGVRVVLFPLRLAELLREFIDEVRPLLAPDSSEDAVFTSACRQRGRLQPQSLTNLIQMGRAIAIDEARASGADQEQIDEIRSVHGHLYRHRHITNSLVNGIEAGLEPVHVLLDTMKGVGIKSFQTMSIYSHVAESRRKCVLEKKQKIYAVEDDEVLKRLETLRASELFLKKRFSRS</sequence>
<dbReference type="SUPFAM" id="SSF56349">
    <property type="entry name" value="DNA breaking-rejoining enzymes"/>
    <property type="match status" value="1"/>
</dbReference>
<dbReference type="PROSITE" id="PS51898">
    <property type="entry name" value="TYR_RECOMBINASE"/>
    <property type="match status" value="1"/>
</dbReference>
<evidence type="ECO:0000313" key="4">
    <source>
        <dbReference type="Proteomes" id="UP000601041"/>
    </source>
</evidence>
<dbReference type="InterPro" id="IPR011010">
    <property type="entry name" value="DNA_brk_join_enz"/>
</dbReference>
<protein>
    <recommendedName>
        <fullName evidence="2">Tyr recombinase domain-containing protein</fullName>
    </recommendedName>
</protein>
<dbReference type="Gene3D" id="1.10.443.10">
    <property type="entry name" value="Intergrase catalytic core"/>
    <property type="match status" value="1"/>
</dbReference>
<evidence type="ECO:0000313" key="3">
    <source>
        <dbReference type="EMBL" id="CAD7029974.1"/>
    </source>
</evidence>
<dbReference type="Proteomes" id="UP000601041">
    <property type="component" value="Unassembled WGS sequence"/>
</dbReference>
<feature type="domain" description="Tyr recombinase" evidence="2">
    <location>
        <begin position="190"/>
        <end position="414"/>
    </location>
</feature>
<organism evidence="3 4">
    <name type="scientific">Pseudorhizobium halotolerans</name>
    <dbReference type="NCBI Taxonomy" id="1233081"/>
    <lineage>
        <taxon>Bacteria</taxon>
        <taxon>Pseudomonadati</taxon>
        <taxon>Pseudomonadota</taxon>
        <taxon>Alphaproteobacteria</taxon>
        <taxon>Hyphomicrobiales</taxon>
        <taxon>Rhizobiaceae</taxon>
        <taxon>Rhizobium/Agrobacterium group</taxon>
        <taxon>Pseudorhizobium</taxon>
    </lineage>
</organism>
<evidence type="ECO:0000259" key="2">
    <source>
        <dbReference type="PROSITE" id="PS51898"/>
    </source>
</evidence>
<name>A0ABN7JGD4_9HYPH</name>
<keyword evidence="4" id="KW-1185">Reference proteome</keyword>
<evidence type="ECO:0000256" key="1">
    <source>
        <dbReference type="ARBA" id="ARBA00023172"/>
    </source>
</evidence>
<dbReference type="EMBL" id="CABFWE030000005">
    <property type="protein sequence ID" value="CAD7029974.1"/>
    <property type="molecule type" value="Genomic_DNA"/>
</dbReference>
<reference evidence="3 4" key="1">
    <citation type="submission" date="2020-11" db="EMBL/GenBank/DDBJ databases">
        <authorList>
            <person name="Lassalle F."/>
        </authorList>
    </citation>
    <scope>NUCLEOTIDE SEQUENCE [LARGE SCALE GENOMIC DNA]</scope>
    <source>
        <strain evidence="3 4">AB21</strain>
    </source>
</reference>
<dbReference type="InterPro" id="IPR002104">
    <property type="entry name" value="Integrase_catalytic"/>
</dbReference>